<keyword evidence="2" id="KW-1185">Reference proteome</keyword>
<protein>
    <recommendedName>
        <fullName evidence="3">Winged helix-turn-helix transcriptional regulator</fullName>
    </recommendedName>
</protein>
<dbReference type="AlphaFoldDB" id="A0A556MQ14"/>
<organism evidence="1 2">
    <name type="scientific">Fluviicola chungangensis</name>
    <dbReference type="NCBI Taxonomy" id="2597671"/>
    <lineage>
        <taxon>Bacteria</taxon>
        <taxon>Pseudomonadati</taxon>
        <taxon>Bacteroidota</taxon>
        <taxon>Flavobacteriia</taxon>
        <taxon>Flavobacteriales</taxon>
        <taxon>Crocinitomicaceae</taxon>
        <taxon>Fluviicola</taxon>
    </lineage>
</organism>
<reference evidence="1 2" key="1">
    <citation type="submission" date="2019-07" db="EMBL/GenBank/DDBJ databases">
        <authorList>
            <person name="Huq M.A."/>
        </authorList>
    </citation>
    <scope>NUCLEOTIDE SEQUENCE [LARGE SCALE GENOMIC DNA]</scope>
    <source>
        <strain evidence="1 2">MAH-3</strain>
    </source>
</reference>
<gene>
    <name evidence="1" type="ORF">FO442_12460</name>
</gene>
<dbReference type="InterPro" id="IPR036388">
    <property type="entry name" value="WH-like_DNA-bd_sf"/>
</dbReference>
<comment type="caution">
    <text evidence="1">The sequence shown here is derived from an EMBL/GenBank/DDBJ whole genome shotgun (WGS) entry which is preliminary data.</text>
</comment>
<dbReference type="SUPFAM" id="SSF46785">
    <property type="entry name" value="Winged helix' DNA-binding domain"/>
    <property type="match status" value="1"/>
</dbReference>
<evidence type="ECO:0000313" key="2">
    <source>
        <dbReference type="Proteomes" id="UP000316008"/>
    </source>
</evidence>
<name>A0A556MQ14_9FLAO</name>
<dbReference type="Gene3D" id="1.10.10.10">
    <property type="entry name" value="Winged helix-like DNA-binding domain superfamily/Winged helix DNA-binding domain"/>
    <property type="match status" value="1"/>
</dbReference>
<accession>A0A556MQ14</accession>
<dbReference type="Proteomes" id="UP000316008">
    <property type="component" value="Unassembled WGS sequence"/>
</dbReference>
<proteinExistence type="predicted"/>
<dbReference type="RefSeq" id="WP_144333532.1">
    <property type="nucleotide sequence ID" value="NZ_VLPL01000006.1"/>
</dbReference>
<sequence length="102" mass="12121">MGAKKKHIFTYETNRNAELGLVISASARIEILEYLDNHQIMNIPMLEQFIRLHKKTLNHHVNLIERSGLIKGFYLGNTYFWSKNEDLLEEWDKIRWAFTTRG</sequence>
<dbReference type="OrthoDB" id="9781958at2"/>
<dbReference type="EMBL" id="VLPL01000006">
    <property type="protein sequence ID" value="TSJ41898.1"/>
    <property type="molecule type" value="Genomic_DNA"/>
</dbReference>
<evidence type="ECO:0000313" key="1">
    <source>
        <dbReference type="EMBL" id="TSJ41898.1"/>
    </source>
</evidence>
<evidence type="ECO:0008006" key="3">
    <source>
        <dbReference type="Google" id="ProtNLM"/>
    </source>
</evidence>
<dbReference type="InterPro" id="IPR036390">
    <property type="entry name" value="WH_DNA-bd_sf"/>
</dbReference>